<proteinExistence type="predicted"/>
<comment type="caution">
    <text evidence="1">The sequence shown here is derived from an EMBL/GenBank/DDBJ whole genome shotgun (WGS) entry which is preliminary data.</text>
</comment>
<organism evidence="1 2">
    <name type="scientific">Candidatus Roizmanbacteria bacterium RIFCSPLOWO2_01_FULL_35_13</name>
    <dbReference type="NCBI Taxonomy" id="1802055"/>
    <lineage>
        <taxon>Bacteria</taxon>
        <taxon>Candidatus Roizmaniibacteriota</taxon>
    </lineage>
</organism>
<accession>A0A1F7IDA4</accession>
<sequence length="65" mass="7458">MRGEKKAPQPFKFNIVQYCPALIALWEKHIANEQGFLLPPEQIQDFELTVEVELSSGESSAFHRL</sequence>
<evidence type="ECO:0000313" key="1">
    <source>
        <dbReference type="EMBL" id="OGK41328.1"/>
    </source>
</evidence>
<dbReference type="Proteomes" id="UP000179270">
    <property type="component" value="Unassembled WGS sequence"/>
</dbReference>
<dbReference type="AlphaFoldDB" id="A0A1F7IDA4"/>
<evidence type="ECO:0000313" key="2">
    <source>
        <dbReference type="Proteomes" id="UP000179270"/>
    </source>
</evidence>
<protein>
    <submittedName>
        <fullName evidence="1">Uncharacterized protein</fullName>
    </submittedName>
</protein>
<name>A0A1F7IDA4_9BACT</name>
<reference evidence="1 2" key="1">
    <citation type="journal article" date="2016" name="Nat. Commun.">
        <title>Thousands of microbial genomes shed light on interconnected biogeochemical processes in an aquifer system.</title>
        <authorList>
            <person name="Anantharaman K."/>
            <person name="Brown C.T."/>
            <person name="Hug L.A."/>
            <person name="Sharon I."/>
            <person name="Castelle C.J."/>
            <person name="Probst A.J."/>
            <person name="Thomas B.C."/>
            <person name="Singh A."/>
            <person name="Wilkins M.J."/>
            <person name="Karaoz U."/>
            <person name="Brodie E.L."/>
            <person name="Williams K.H."/>
            <person name="Hubbard S.S."/>
            <person name="Banfield J.F."/>
        </authorList>
    </citation>
    <scope>NUCLEOTIDE SEQUENCE [LARGE SCALE GENOMIC DNA]</scope>
</reference>
<dbReference type="EMBL" id="MGAF01000019">
    <property type="protein sequence ID" value="OGK41328.1"/>
    <property type="molecule type" value="Genomic_DNA"/>
</dbReference>
<dbReference type="STRING" id="1802055.A3A74_03270"/>
<gene>
    <name evidence="1" type="ORF">A3A74_03270</name>
</gene>